<evidence type="ECO:0000313" key="3">
    <source>
        <dbReference type="EMBL" id="MEL0657696.1"/>
    </source>
</evidence>
<name>A0ABU9H7V2_9GAMM</name>
<dbReference type="PANTHER" id="PTHR30537:SF26">
    <property type="entry name" value="GLYCINE CLEAVAGE SYSTEM TRANSCRIPTIONAL ACTIVATOR"/>
    <property type="match status" value="1"/>
</dbReference>
<evidence type="ECO:0000256" key="1">
    <source>
        <dbReference type="ARBA" id="ARBA00009437"/>
    </source>
</evidence>
<keyword evidence="4" id="KW-1185">Reference proteome</keyword>
<evidence type="ECO:0000313" key="4">
    <source>
        <dbReference type="Proteomes" id="UP001366060"/>
    </source>
</evidence>
<dbReference type="EMBL" id="JBAKBA010000001">
    <property type="protein sequence ID" value="MEL0657696.1"/>
    <property type="molecule type" value="Genomic_DNA"/>
</dbReference>
<dbReference type="SUPFAM" id="SSF53850">
    <property type="entry name" value="Periplasmic binding protein-like II"/>
    <property type="match status" value="1"/>
</dbReference>
<reference evidence="3 4" key="1">
    <citation type="submission" date="2024-02" db="EMBL/GenBank/DDBJ databases">
        <title>Bacteria isolated from the canopy kelp, Nereocystis luetkeana.</title>
        <authorList>
            <person name="Pfister C.A."/>
            <person name="Younker I.T."/>
            <person name="Light S.H."/>
        </authorList>
    </citation>
    <scope>NUCLEOTIDE SEQUENCE [LARGE SCALE GENOMIC DNA]</scope>
    <source>
        <strain evidence="3 4">TI.2.07</strain>
    </source>
</reference>
<dbReference type="InterPro" id="IPR005119">
    <property type="entry name" value="LysR_subst-bd"/>
</dbReference>
<protein>
    <submittedName>
        <fullName evidence="3">LysR substrate-binding domain-containing protein</fullName>
    </submittedName>
</protein>
<evidence type="ECO:0000259" key="2">
    <source>
        <dbReference type="Pfam" id="PF03466"/>
    </source>
</evidence>
<sequence>MEGVSVNNGYSFTQVDLIVQAAINGQGVTLGRHALVAKEIANGRLVPLFEHSVEDGGIYVVCLKKLLERPQVANLFIG</sequence>
<comment type="similarity">
    <text evidence="1">Belongs to the LysR transcriptional regulatory family.</text>
</comment>
<gene>
    <name evidence="3" type="ORF">V6255_00985</name>
</gene>
<comment type="caution">
    <text evidence="3">The sequence shown here is derived from an EMBL/GenBank/DDBJ whole genome shotgun (WGS) entry which is preliminary data.</text>
</comment>
<dbReference type="InterPro" id="IPR058163">
    <property type="entry name" value="LysR-type_TF_proteobact-type"/>
</dbReference>
<dbReference type="Gene3D" id="3.40.190.10">
    <property type="entry name" value="Periplasmic binding protein-like II"/>
    <property type="match status" value="2"/>
</dbReference>
<organism evidence="3 4">
    <name type="scientific">Psychromonas arctica</name>
    <dbReference type="NCBI Taxonomy" id="168275"/>
    <lineage>
        <taxon>Bacteria</taxon>
        <taxon>Pseudomonadati</taxon>
        <taxon>Pseudomonadota</taxon>
        <taxon>Gammaproteobacteria</taxon>
        <taxon>Alteromonadales</taxon>
        <taxon>Psychromonadaceae</taxon>
        <taxon>Psychromonas</taxon>
    </lineage>
</organism>
<feature type="domain" description="LysR substrate-binding" evidence="2">
    <location>
        <begin position="3"/>
        <end position="75"/>
    </location>
</feature>
<dbReference type="RefSeq" id="WP_341626510.1">
    <property type="nucleotide sequence ID" value="NZ_JBAKBA010000001.1"/>
</dbReference>
<dbReference type="Pfam" id="PF03466">
    <property type="entry name" value="LysR_substrate"/>
    <property type="match status" value="1"/>
</dbReference>
<dbReference type="PANTHER" id="PTHR30537">
    <property type="entry name" value="HTH-TYPE TRANSCRIPTIONAL REGULATOR"/>
    <property type="match status" value="1"/>
</dbReference>
<dbReference type="Proteomes" id="UP001366060">
    <property type="component" value="Unassembled WGS sequence"/>
</dbReference>
<accession>A0ABU9H7V2</accession>
<proteinExistence type="inferred from homology"/>